<feature type="compositionally biased region" description="Acidic residues" evidence="5">
    <location>
        <begin position="178"/>
        <end position="188"/>
    </location>
</feature>
<feature type="compositionally biased region" description="Basic and acidic residues" evidence="5">
    <location>
        <begin position="159"/>
        <end position="169"/>
    </location>
</feature>
<sequence length="1128" mass="116699">MRTPLTRLIACVLMSASLLVGCGGSDPDDPKPQVTEDGGSDAGSDAGHDEEDAGVDPDPDPDPGKVPTNVDDPDNRNKDSDCDGLTDAEEFANVYPNGLKTDPGLRDTDGDGIRDGVEVGRTSSIDPKCSFRADMDPHSRTSPVKADTDGDGIPDGLEDTNRNGAREAGETDPNAIDSDGDGIPDGEEDANKSGTVSPGETDPRKRDTDGDGLSDSLERKLGTDPLKPDTDNDGCSDGDEDRNRNGVRDSGETDPKVADCAASIPDADFDGIPDSVEAVTGTDKNKADTDGDGLPDGVEDENKNGRVDPGETDPRVTDTDCDGLQDGPGRNGFLGEDANSNGKVDGNETDPTNPDTDGDGLRDGLERGVTTALAPRKDCGYSGDADPGTTTSPTNPDSDGDTIPDGAEDANQNGRVDANELDPKNPADGASGTPAGQACRVGNLRPVTFKEENGADIRLALPATFKDANITYLTAGGSTVGVIGWDDTKQVTMIAYKRGVVGNSTTPTGDEAGIRAASFSNVTRDVSQTFTTWDGYAALAARYSMPGSGDLKTVTNNLARSLVPNSSGALAGTAGVAGPFTLQAQYVHRTNDSVLVVLALTPTASYNEAGSLFTLSDAAGGSSLAQFGDADAVQCELFTSKQAVVDFLFVVDDSGSMDISQLALADAATAVANKLANSTLDWRLAMVTSSYTSGNTNHVNRGVVRGFTRNINQFKAWLTKDSACNASGQCSGVTIPPGTTPTTCSSSTQSCWVGTGGSGSEWTMDAARAAINDKLVPNGTSSDDRIRPDAKVVVVILTDTHDYSTDSIATFEQYFKGTGTTASTKNPLNQVIQVHGIICPPEGATNDTSTWCQPQEDPRNPKHLDIIQATGGVVGSIRNSASITTTINGIIDSTIASVGHRTQQPPIGASVKVSVAAVANPTLCPTPSDVPRSRTNGFDVDGINRTLSFFGGCRPQAGNTQAAVSYRYWSDRTASPNGVPPPCKSDPNYDPTQADYCKRQLVCNRVTDKCECPADCGGGGAPGQVCDTDVNVCAFKCAPDCGGACGTYESCNSATCSCTCVQTATCAPGYKFDPNVCGCACDTSVLNCGPTAQPDAASCSCACKDNCGGCPANTRCNMSTCACEGVIG</sequence>
<dbReference type="Gene3D" id="3.40.50.410">
    <property type="entry name" value="von Willebrand factor, type A domain"/>
    <property type="match status" value="1"/>
</dbReference>
<organism evidence="7 8">
    <name type="scientific">Myxococcus landrumensis</name>
    <dbReference type="NCBI Taxonomy" id="2813577"/>
    <lineage>
        <taxon>Bacteria</taxon>
        <taxon>Pseudomonadati</taxon>
        <taxon>Myxococcota</taxon>
        <taxon>Myxococcia</taxon>
        <taxon>Myxococcales</taxon>
        <taxon>Cystobacterineae</taxon>
        <taxon>Myxococcaceae</taxon>
        <taxon>Myxococcus</taxon>
    </lineage>
</organism>
<feature type="compositionally biased region" description="Acidic residues" evidence="5">
    <location>
        <begin position="149"/>
        <end position="158"/>
    </location>
</feature>
<dbReference type="InterPro" id="IPR059100">
    <property type="entry name" value="TSP3_bac"/>
</dbReference>
<evidence type="ECO:0000313" key="7">
    <source>
        <dbReference type="EMBL" id="QSQ10992.1"/>
    </source>
</evidence>
<dbReference type="PANTHER" id="PTHR37467:SF1">
    <property type="entry name" value="EXPORTED CALCIUM-BINDING GLYCOPROTEIN"/>
    <property type="match status" value="1"/>
</dbReference>
<evidence type="ECO:0000256" key="5">
    <source>
        <dbReference type="SAM" id="MobiDB-lite"/>
    </source>
</evidence>
<feature type="region of interest" description="Disordered" evidence="5">
    <location>
        <begin position="21"/>
        <end position="439"/>
    </location>
</feature>
<feature type="compositionally biased region" description="Basic and acidic residues" evidence="5">
    <location>
        <begin position="300"/>
        <end position="318"/>
    </location>
</feature>
<proteinExistence type="predicted"/>
<evidence type="ECO:0000256" key="6">
    <source>
        <dbReference type="SAM" id="SignalP"/>
    </source>
</evidence>
<reference evidence="7 8" key="1">
    <citation type="submission" date="2021-02" db="EMBL/GenBank/DDBJ databases">
        <title>De Novo genome assembly of isolated myxobacteria.</title>
        <authorList>
            <person name="Stevens D.C."/>
        </authorList>
    </citation>
    <scope>NUCLEOTIDE SEQUENCE [LARGE SCALE GENOMIC DNA]</scope>
    <source>
        <strain evidence="7 8">SCHIC003</strain>
    </source>
</reference>
<dbReference type="InterPro" id="IPR036465">
    <property type="entry name" value="vWFA_dom_sf"/>
</dbReference>
<feature type="compositionally biased region" description="Acidic residues" evidence="5">
    <location>
        <begin position="48"/>
        <end position="61"/>
    </location>
</feature>
<feature type="compositionally biased region" description="Basic and acidic residues" evidence="5">
    <location>
        <begin position="216"/>
        <end position="230"/>
    </location>
</feature>
<dbReference type="Proteomes" id="UP000663090">
    <property type="component" value="Chromosome"/>
</dbReference>
<feature type="signal peptide" evidence="6">
    <location>
        <begin position="1"/>
        <end position="22"/>
    </location>
</feature>
<dbReference type="PANTHER" id="PTHR37467">
    <property type="entry name" value="EXPORTED CALCIUM-BINDING GLYCOPROTEIN-RELATED"/>
    <property type="match status" value="1"/>
</dbReference>
<feature type="compositionally biased region" description="Basic and acidic residues" evidence="5">
    <location>
        <begin position="103"/>
        <end position="118"/>
    </location>
</feature>
<feature type="compositionally biased region" description="Basic and acidic residues" evidence="5">
    <location>
        <begin position="129"/>
        <end position="139"/>
    </location>
</feature>
<keyword evidence="4" id="KW-0106">Calcium</keyword>
<evidence type="ECO:0000256" key="4">
    <source>
        <dbReference type="ARBA" id="ARBA00022837"/>
    </source>
</evidence>
<dbReference type="PROSITE" id="PS51257">
    <property type="entry name" value="PROKAR_LIPOPROTEIN"/>
    <property type="match status" value="1"/>
</dbReference>
<dbReference type="NCBIfam" id="NF033765">
    <property type="entry name" value="gliding_CglD"/>
    <property type="match status" value="1"/>
</dbReference>
<keyword evidence="2" id="KW-0964">Secreted</keyword>
<feature type="chain" id="PRO_5046995388" evidence="6">
    <location>
        <begin position="23"/>
        <end position="1128"/>
    </location>
</feature>
<accession>A0ABX7MX28</accession>
<dbReference type="EMBL" id="CP071091">
    <property type="protein sequence ID" value="QSQ10992.1"/>
    <property type="molecule type" value="Genomic_DNA"/>
</dbReference>
<name>A0ABX7MX28_9BACT</name>
<feature type="compositionally biased region" description="Polar residues" evidence="5">
    <location>
        <begin position="388"/>
        <end position="397"/>
    </location>
</feature>
<keyword evidence="8" id="KW-1185">Reference proteome</keyword>
<comment type="subcellular location">
    <subcellularLocation>
        <location evidence="1">Secreted</location>
    </subcellularLocation>
</comment>
<evidence type="ECO:0000256" key="2">
    <source>
        <dbReference type="ARBA" id="ARBA00022525"/>
    </source>
</evidence>
<gene>
    <name evidence="7" type="ORF">JY572_21460</name>
</gene>
<dbReference type="Pfam" id="PF18884">
    <property type="entry name" value="TSP3_bac"/>
    <property type="match status" value="6"/>
</dbReference>
<dbReference type="RefSeq" id="WP_206712752.1">
    <property type="nucleotide sequence ID" value="NZ_CP071091.1"/>
</dbReference>
<feature type="compositionally biased region" description="Acidic residues" evidence="5">
    <location>
        <begin position="231"/>
        <end position="240"/>
    </location>
</feature>
<protein>
    <submittedName>
        <fullName evidence="7">VWA domain-containing protein</fullName>
    </submittedName>
</protein>
<evidence type="ECO:0000256" key="1">
    <source>
        <dbReference type="ARBA" id="ARBA00004613"/>
    </source>
</evidence>
<dbReference type="InterPro" id="IPR053180">
    <property type="entry name" value="Ca-binding_acidic-repeat"/>
</dbReference>
<keyword evidence="3 6" id="KW-0732">Signal</keyword>
<feature type="compositionally biased region" description="Acidic residues" evidence="5">
    <location>
        <begin position="398"/>
        <end position="408"/>
    </location>
</feature>
<evidence type="ECO:0000313" key="8">
    <source>
        <dbReference type="Proteomes" id="UP000663090"/>
    </source>
</evidence>
<feature type="compositionally biased region" description="Basic and acidic residues" evidence="5">
    <location>
        <begin position="241"/>
        <end position="257"/>
    </location>
</feature>
<feature type="compositionally biased region" description="Acidic residues" evidence="5">
    <location>
        <begin position="290"/>
        <end position="299"/>
    </location>
</feature>
<evidence type="ECO:0000256" key="3">
    <source>
        <dbReference type="ARBA" id="ARBA00022729"/>
    </source>
</evidence>